<organism evidence="6 7">
    <name type="scientific">Candidatus Wallbacteria bacterium GWC2_49_35</name>
    <dbReference type="NCBI Taxonomy" id="1817813"/>
    <lineage>
        <taxon>Bacteria</taxon>
        <taxon>Candidatus Walliibacteriota</taxon>
    </lineage>
</organism>
<dbReference type="Proteomes" id="UP000178735">
    <property type="component" value="Unassembled WGS sequence"/>
</dbReference>
<keyword evidence="2" id="KW-0963">Cytoplasm</keyword>
<dbReference type="PROSITE" id="PS50005">
    <property type="entry name" value="TPR"/>
    <property type="match status" value="2"/>
</dbReference>
<dbReference type="SMART" id="SM00028">
    <property type="entry name" value="TPR"/>
    <property type="match status" value="5"/>
</dbReference>
<dbReference type="Pfam" id="PF13424">
    <property type="entry name" value="TPR_12"/>
    <property type="match status" value="1"/>
</dbReference>
<evidence type="ECO:0000256" key="1">
    <source>
        <dbReference type="ARBA" id="ARBA00004496"/>
    </source>
</evidence>
<feature type="domain" description="Anaphase-promoting complex subunit 5" evidence="5">
    <location>
        <begin position="689"/>
        <end position="764"/>
    </location>
</feature>
<evidence type="ECO:0000256" key="4">
    <source>
        <dbReference type="PROSITE-ProRule" id="PRU00339"/>
    </source>
</evidence>
<evidence type="ECO:0000256" key="3">
    <source>
        <dbReference type="ARBA" id="ARBA00022737"/>
    </source>
</evidence>
<sequence>MNDIAIFSDAKLNNELRAIYESHGSPVAVLLEHDDDGAAAASAVRAFCADIPDAVYIEGEALSPYPFLVPCGAFFYAIYCARERFNNFMSIDADRVDKIAAALKIGGAQASERPRPFELITSFYGFKRRDSEAFADAEIFQQILNVLLHISEKNNIVFQIKNADLMDDESVSLINYICRNVKNKKIFFVLTYRGDRPAVASIKSKLADSIFGQFRTCPVSADGLAQIFRAEGAYSDDAAFLVSLVSGRRSLLAAALEYLRARGAVVFNSGAAKYDPAPSYKAGDIRAALASGGPAEFARAVIGNFTGTARQILAAASIFHGEFRAAEVAVCLKSGAEEIKKELDGLKSAGILYQTAYGGVFSFAHPAFAEAAASLVSKDEALEYNLRVIEFFRGSVYELPNIALGRLIYHAMKTANYSDIAIFAERLADTLCAIGSAGRALKLVRFVEIVVFSKKDARSSVTGEQKTKLKLAHAKILILLGRYKIARDILLRAELETASPGDEGFRTAHAFEIDKWLGYIYMLKPALAPEGEDGAMKRFMAALNRQMSNVKSRIEITNLIALAHYHRSELEKASIFYRDSLKTLAMKKNDPGMWLELDSAQRGLSSVYLRQGEFRKALAYLKKCEELCAAAGNKKMLSNTYHYIGMLHHSRGEYAEATSNYERAIEISEEISDILAQSRIWTSLGVTHYNLANYRTALDFFNRSMQVALSTSNKKAVAILNGNIARVQAVLNNMEAAFFALREDIAILNDTGDLYGLAHAYAYLGDACHMDAKSDAAREYYLKSFEISRKSQFLRPLILSACGLIASTPAHLLSQQAQNIVNELMLIDSREIDIVSKSMILRARCAYETASGTYHRATCFINQALINFEKMNMPLETGLCLIDEANIMKLNGLFDMADAKRSYAVEIFNKIGADYYAKKYSAV</sequence>
<proteinExistence type="predicted"/>
<keyword evidence="3" id="KW-0677">Repeat</keyword>
<name>A0A1F7WJ21_9BACT</name>
<evidence type="ECO:0000313" key="6">
    <source>
        <dbReference type="EMBL" id="OGM02822.1"/>
    </source>
</evidence>
<dbReference type="InterPro" id="IPR052386">
    <property type="entry name" value="GPSM"/>
</dbReference>
<feature type="repeat" description="TPR" evidence="4">
    <location>
        <begin position="678"/>
        <end position="711"/>
    </location>
</feature>
<dbReference type="PANTHER" id="PTHR45954">
    <property type="entry name" value="LD33695P"/>
    <property type="match status" value="1"/>
</dbReference>
<gene>
    <name evidence="6" type="ORF">A2008_07220</name>
</gene>
<accession>A0A1F7WJ21</accession>
<reference evidence="6 7" key="1">
    <citation type="journal article" date="2016" name="Nat. Commun.">
        <title>Thousands of microbial genomes shed light on interconnected biogeochemical processes in an aquifer system.</title>
        <authorList>
            <person name="Anantharaman K."/>
            <person name="Brown C.T."/>
            <person name="Hug L.A."/>
            <person name="Sharon I."/>
            <person name="Castelle C.J."/>
            <person name="Probst A.J."/>
            <person name="Thomas B.C."/>
            <person name="Singh A."/>
            <person name="Wilkins M.J."/>
            <person name="Karaoz U."/>
            <person name="Brodie E.L."/>
            <person name="Williams K.H."/>
            <person name="Hubbard S.S."/>
            <person name="Banfield J.F."/>
        </authorList>
    </citation>
    <scope>NUCLEOTIDE SEQUENCE [LARGE SCALE GENOMIC DNA]</scope>
</reference>
<evidence type="ECO:0000259" key="5">
    <source>
        <dbReference type="Pfam" id="PF12862"/>
    </source>
</evidence>
<comment type="subcellular location">
    <subcellularLocation>
        <location evidence="1">Cytoplasm</location>
    </subcellularLocation>
</comment>
<comment type="caution">
    <text evidence="6">The sequence shown here is derived from an EMBL/GenBank/DDBJ whole genome shotgun (WGS) entry which is preliminary data.</text>
</comment>
<dbReference type="GO" id="GO:0001965">
    <property type="term" value="F:G-protein alpha-subunit binding"/>
    <property type="evidence" value="ECO:0007669"/>
    <property type="project" value="TreeGrafter"/>
</dbReference>
<dbReference type="STRING" id="1817813.A2008_07220"/>
<dbReference type="Pfam" id="PF12862">
    <property type="entry name" value="ANAPC5"/>
    <property type="match status" value="1"/>
</dbReference>
<dbReference type="InterPro" id="IPR011990">
    <property type="entry name" value="TPR-like_helical_dom_sf"/>
</dbReference>
<evidence type="ECO:0000256" key="2">
    <source>
        <dbReference type="ARBA" id="ARBA00022490"/>
    </source>
</evidence>
<dbReference type="SUPFAM" id="SSF48452">
    <property type="entry name" value="TPR-like"/>
    <property type="match status" value="1"/>
</dbReference>
<dbReference type="PANTHER" id="PTHR45954:SF1">
    <property type="entry name" value="LD33695P"/>
    <property type="match status" value="1"/>
</dbReference>
<dbReference type="PROSITE" id="PS50293">
    <property type="entry name" value="TPR_REGION"/>
    <property type="match status" value="1"/>
</dbReference>
<dbReference type="GO" id="GO:0005938">
    <property type="term" value="C:cell cortex"/>
    <property type="evidence" value="ECO:0007669"/>
    <property type="project" value="TreeGrafter"/>
</dbReference>
<dbReference type="InterPro" id="IPR019734">
    <property type="entry name" value="TPR_rpt"/>
</dbReference>
<feature type="repeat" description="TPR" evidence="4">
    <location>
        <begin position="638"/>
        <end position="671"/>
    </location>
</feature>
<dbReference type="EMBL" id="MGFH01000200">
    <property type="protein sequence ID" value="OGM02822.1"/>
    <property type="molecule type" value="Genomic_DNA"/>
</dbReference>
<keyword evidence="4" id="KW-0802">TPR repeat</keyword>
<evidence type="ECO:0000313" key="7">
    <source>
        <dbReference type="Proteomes" id="UP000178735"/>
    </source>
</evidence>
<dbReference type="Gene3D" id="1.25.40.10">
    <property type="entry name" value="Tetratricopeptide repeat domain"/>
    <property type="match status" value="1"/>
</dbReference>
<protein>
    <recommendedName>
        <fullName evidence="5">Anaphase-promoting complex subunit 5 domain-containing protein</fullName>
    </recommendedName>
</protein>
<dbReference type="AlphaFoldDB" id="A0A1F7WJ21"/>
<dbReference type="GO" id="GO:0005092">
    <property type="term" value="F:GDP-dissociation inhibitor activity"/>
    <property type="evidence" value="ECO:0007669"/>
    <property type="project" value="TreeGrafter"/>
</dbReference>
<dbReference type="InterPro" id="IPR026000">
    <property type="entry name" value="Apc5_dom"/>
</dbReference>